<evidence type="ECO:0000256" key="15">
    <source>
        <dbReference type="ARBA" id="ARBA00047614"/>
    </source>
</evidence>
<evidence type="ECO:0000256" key="6">
    <source>
        <dbReference type="ARBA" id="ARBA00010871"/>
    </source>
</evidence>
<comment type="similarity">
    <text evidence="6 16">Belongs to the D-alanine--D-alanine ligase family.</text>
</comment>
<keyword evidence="12 16" id="KW-0133">Cell shape</keyword>
<comment type="catalytic activity">
    <reaction evidence="15 16">
        <text>2 D-alanine + ATP = D-alanyl-D-alanine + ADP + phosphate + H(+)</text>
        <dbReference type="Rhea" id="RHEA:11224"/>
        <dbReference type="ChEBI" id="CHEBI:15378"/>
        <dbReference type="ChEBI" id="CHEBI:30616"/>
        <dbReference type="ChEBI" id="CHEBI:43474"/>
        <dbReference type="ChEBI" id="CHEBI:57416"/>
        <dbReference type="ChEBI" id="CHEBI:57822"/>
        <dbReference type="ChEBI" id="CHEBI:456216"/>
        <dbReference type="EC" id="6.3.2.4"/>
    </reaction>
</comment>
<evidence type="ECO:0000313" key="19">
    <source>
        <dbReference type="EMBL" id="WOJ94950.1"/>
    </source>
</evidence>
<evidence type="ECO:0000256" key="13">
    <source>
        <dbReference type="ARBA" id="ARBA00022984"/>
    </source>
</evidence>
<evidence type="ECO:0000256" key="9">
    <source>
        <dbReference type="ARBA" id="ARBA00022598"/>
    </source>
</evidence>
<dbReference type="Gene3D" id="3.40.50.20">
    <property type="match status" value="1"/>
</dbReference>
<comment type="pathway">
    <text evidence="5 16">Cell wall biogenesis; peptidoglycan biosynthesis.</text>
</comment>
<dbReference type="GO" id="GO:0008716">
    <property type="term" value="F:D-alanine-D-alanine ligase activity"/>
    <property type="evidence" value="ECO:0007669"/>
    <property type="project" value="UniProtKB-EC"/>
</dbReference>
<dbReference type="Gene3D" id="3.30.1490.20">
    <property type="entry name" value="ATP-grasp fold, A domain"/>
    <property type="match status" value="1"/>
</dbReference>
<keyword evidence="20" id="KW-1185">Reference proteome</keyword>
<dbReference type="Proteomes" id="UP001626537">
    <property type="component" value="Chromosome"/>
</dbReference>
<keyword evidence="9 16" id="KW-0436">Ligase</keyword>
<accession>A0ABZ0I917</accession>
<dbReference type="NCBIfam" id="NF002378">
    <property type="entry name" value="PRK01372.1"/>
    <property type="match status" value="1"/>
</dbReference>
<evidence type="ECO:0000256" key="14">
    <source>
        <dbReference type="ARBA" id="ARBA00023316"/>
    </source>
</evidence>
<evidence type="ECO:0000256" key="16">
    <source>
        <dbReference type="HAMAP-Rule" id="MF_00047"/>
    </source>
</evidence>
<dbReference type="RefSeq" id="WP_407349582.1">
    <property type="nucleotide sequence ID" value="NZ_CP136864.1"/>
</dbReference>
<comment type="subcellular location">
    <subcellularLocation>
        <location evidence="4 16">Cytoplasm</location>
    </subcellularLocation>
</comment>
<organism evidence="19 20">
    <name type="scientific">Congregibacter variabilis</name>
    <dbReference type="NCBI Taxonomy" id="3081200"/>
    <lineage>
        <taxon>Bacteria</taxon>
        <taxon>Pseudomonadati</taxon>
        <taxon>Pseudomonadota</taxon>
        <taxon>Gammaproteobacteria</taxon>
        <taxon>Cellvibrionales</taxon>
        <taxon>Halieaceae</taxon>
        <taxon>Congregibacter</taxon>
    </lineage>
</organism>
<evidence type="ECO:0000256" key="17">
    <source>
        <dbReference type="PROSITE-ProRule" id="PRU00409"/>
    </source>
</evidence>
<gene>
    <name evidence="16" type="primary">ddl</name>
    <name evidence="19" type="ORF">R0135_07205</name>
</gene>
<dbReference type="PROSITE" id="PS00843">
    <property type="entry name" value="DALA_DALA_LIGASE_1"/>
    <property type="match status" value="1"/>
</dbReference>
<dbReference type="PANTHER" id="PTHR23132:SF23">
    <property type="entry name" value="D-ALANINE--D-ALANINE LIGASE B"/>
    <property type="match status" value="1"/>
</dbReference>
<evidence type="ECO:0000256" key="3">
    <source>
        <dbReference type="ARBA" id="ARBA00003921"/>
    </source>
</evidence>
<dbReference type="InterPro" id="IPR011095">
    <property type="entry name" value="Dala_Dala_lig_C"/>
</dbReference>
<evidence type="ECO:0000256" key="12">
    <source>
        <dbReference type="ARBA" id="ARBA00022960"/>
    </source>
</evidence>
<evidence type="ECO:0000256" key="10">
    <source>
        <dbReference type="ARBA" id="ARBA00022741"/>
    </source>
</evidence>
<feature type="domain" description="ATP-grasp" evidence="18">
    <location>
        <begin position="107"/>
        <end position="301"/>
    </location>
</feature>
<evidence type="ECO:0000256" key="4">
    <source>
        <dbReference type="ARBA" id="ARBA00004496"/>
    </source>
</evidence>
<protein>
    <recommendedName>
        <fullName evidence="7 16">D-alanine--D-alanine ligase</fullName>
        <ecNumber evidence="7 16">6.3.2.4</ecNumber>
    </recommendedName>
    <alternativeName>
        <fullName evidence="16">D-Ala-D-Ala ligase</fullName>
    </alternativeName>
    <alternativeName>
        <fullName evidence="16">D-alanylalanine synthetase</fullName>
    </alternativeName>
</protein>
<comment type="cofactor">
    <cofactor evidence="2">
        <name>Mg(2+)</name>
        <dbReference type="ChEBI" id="CHEBI:18420"/>
    </cofactor>
</comment>
<dbReference type="SUPFAM" id="SSF56059">
    <property type="entry name" value="Glutathione synthetase ATP-binding domain-like"/>
    <property type="match status" value="1"/>
</dbReference>
<keyword evidence="11 17" id="KW-0067">ATP-binding</keyword>
<dbReference type="InterPro" id="IPR011127">
    <property type="entry name" value="Dala_Dala_lig_N"/>
</dbReference>
<evidence type="ECO:0000256" key="7">
    <source>
        <dbReference type="ARBA" id="ARBA00012216"/>
    </source>
</evidence>
<reference evidence="19 20" key="1">
    <citation type="submission" date="2023-10" db="EMBL/GenBank/DDBJ databases">
        <title>Two novel species belonging to the OM43/NOR5 clade.</title>
        <authorList>
            <person name="Park M."/>
        </authorList>
    </citation>
    <scope>NUCLEOTIDE SEQUENCE [LARGE SCALE GENOMIC DNA]</scope>
    <source>
        <strain evidence="19 20">IMCC43200</strain>
    </source>
</reference>
<proteinExistence type="inferred from homology"/>
<dbReference type="EMBL" id="CP136864">
    <property type="protein sequence ID" value="WOJ94950.1"/>
    <property type="molecule type" value="Genomic_DNA"/>
</dbReference>
<dbReference type="PROSITE" id="PS50975">
    <property type="entry name" value="ATP_GRASP"/>
    <property type="match status" value="1"/>
</dbReference>
<dbReference type="Pfam" id="PF07478">
    <property type="entry name" value="Dala_Dala_lig_C"/>
    <property type="match status" value="1"/>
</dbReference>
<evidence type="ECO:0000256" key="1">
    <source>
        <dbReference type="ARBA" id="ARBA00001936"/>
    </source>
</evidence>
<dbReference type="PIRSF" id="PIRSF039102">
    <property type="entry name" value="Ddl/VanB"/>
    <property type="match status" value="1"/>
</dbReference>
<evidence type="ECO:0000313" key="20">
    <source>
        <dbReference type="Proteomes" id="UP001626537"/>
    </source>
</evidence>
<evidence type="ECO:0000256" key="8">
    <source>
        <dbReference type="ARBA" id="ARBA00022490"/>
    </source>
</evidence>
<evidence type="ECO:0000256" key="11">
    <source>
        <dbReference type="ARBA" id="ARBA00022840"/>
    </source>
</evidence>
<dbReference type="InterPro" id="IPR016185">
    <property type="entry name" value="PreATP-grasp_dom_sf"/>
</dbReference>
<dbReference type="HAMAP" id="MF_00047">
    <property type="entry name" value="Dala_Dala_lig"/>
    <property type="match status" value="1"/>
</dbReference>
<dbReference type="EC" id="6.3.2.4" evidence="7 16"/>
<comment type="cofactor">
    <cofactor evidence="1">
        <name>Mn(2+)</name>
        <dbReference type="ChEBI" id="CHEBI:29035"/>
    </cofactor>
</comment>
<dbReference type="PROSITE" id="PS00844">
    <property type="entry name" value="DALA_DALA_LIGASE_2"/>
    <property type="match status" value="1"/>
</dbReference>
<keyword evidence="10 17" id="KW-0547">Nucleotide-binding</keyword>
<dbReference type="InterPro" id="IPR000291">
    <property type="entry name" value="D-Ala_lig_Van_CS"/>
</dbReference>
<keyword evidence="8 16" id="KW-0963">Cytoplasm</keyword>
<keyword evidence="13 16" id="KW-0573">Peptidoglycan synthesis</keyword>
<dbReference type="InterPro" id="IPR005905">
    <property type="entry name" value="D_ala_D_ala"/>
</dbReference>
<dbReference type="InterPro" id="IPR013815">
    <property type="entry name" value="ATP_grasp_subdomain_1"/>
</dbReference>
<sequence>MNALARLSELNIAVLFGGTSGEREVSLASARTVITALREGGYEPLALDTGESEWWSELKGVDIAFNIQHGVGGEDGVTQGLLQSLGVVGTGSGVLGSALAMDKLRSKQVWRALGLPTADFALVNAATDAQALLANWGSAFIKPCTEGSSLGMARVDSPESFVAACESAAVFGDQIMAEQFIDGPEYTVAVLGDRALPPIHIEAAREFYDYEAKYKANTTRYNIPCGLSADDEQTLCKLALEAFAALGCSVWGRVDLMRDSRGEFQLLEVNTVPGMTDHSLVPMAAAAAGLSLLELLEEILLMSWFAGQSASGGRA</sequence>
<dbReference type="Gene3D" id="3.30.470.20">
    <property type="entry name" value="ATP-grasp fold, B domain"/>
    <property type="match status" value="1"/>
</dbReference>
<keyword evidence="14 16" id="KW-0961">Cell wall biogenesis/degradation</keyword>
<dbReference type="Pfam" id="PF01820">
    <property type="entry name" value="Dala_Dala_lig_N"/>
    <property type="match status" value="1"/>
</dbReference>
<dbReference type="SUPFAM" id="SSF52440">
    <property type="entry name" value="PreATP-grasp domain"/>
    <property type="match status" value="1"/>
</dbReference>
<dbReference type="NCBIfam" id="TIGR01205">
    <property type="entry name" value="D_ala_D_alaTIGR"/>
    <property type="match status" value="1"/>
</dbReference>
<name>A0ABZ0I917_9GAMM</name>
<dbReference type="InterPro" id="IPR011761">
    <property type="entry name" value="ATP-grasp"/>
</dbReference>
<dbReference type="PANTHER" id="PTHR23132">
    <property type="entry name" value="D-ALANINE--D-ALANINE LIGASE"/>
    <property type="match status" value="1"/>
</dbReference>
<comment type="function">
    <text evidence="3 16">Cell wall formation.</text>
</comment>
<evidence type="ECO:0000256" key="5">
    <source>
        <dbReference type="ARBA" id="ARBA00004752"/>
    </source>
</evidence>
<evidence type="ECO:0000259" key="18">
    <source>
        <dbReference type="PROSITE" id="PS50975"/>
    </source>
</evidence>
<evidence type="ECO:0000256" key="2">
    <source>
        <dbReference type="ARBA" id="ARBA00001946"/>
    </source>
</evidence>